<organism evidence="1 2">
    <name type="scientific">Escherichia phage ECBP5</name>
    <dbReference type="NCBI Taxonomy" id="1498172"/>
    <lineage>
        <taxon>Viruses</taxon>
        <taxon>Duplodnaviria</taxon>
        <taxon>Heunggongvirae</taxon>
        <taxon>Uroviricota</taxon>
        <taxon>Caudoviricetes</taxon>
        <taxon>Autographivirales</taxon>
        <taxon>Gajwadongvirus</taxon>
        <taxon>Gajwadongvirus ECBP5</taxon>
    </lineage>
</organism>
<dbReference type="InterPro" id="IPR029052">
    <property type="entry name" value="Metallo-depent_PP-like"/>
</dbReference>
<gene>
    <name evidence="1" type="ORF">ECBP5_0028</name>
</gene>
<dbReference type="KEGG" id="vg:24620931"/>
<reference evidence="2" key="1">
    <citation type="submission" date="2014-04" db="EMBL/GenBank/DDBJ databases">
        <title>Complete genome sequence of Escherichia coli phage ECBP5.</title>
        <authorList>
            <person name="Lee J.S."/>
            <person name="Jang H.B."/>
            <person name="Kim K.S."/>
            <person name="Kim T.H."/>
            <person name="Park S.B."/>
            <person name="Nho S.W."/>
            <person name="Yu J.E."/>
            <person name="Yu J.E."/>
            <person name="Im S.P."/>
            <person name="Kim S.W."/>
            <person name="Jung T.S."/>
        </authorList>
    </citation>
    <scope>NUCLEOTIDE SEQUENCE [LARGE SCALE GENOMIC DNA]</scope>
</reference>
<dbReference type="RefSeq" id="YP_009146399.1">
    <property type="nucleotide sequence ID" value="NC_027330.1"/>
</dbReference>
<protein>
    <submittedName>
        <fullName evidence="1">Putative oxidoreductase</fullName>
    </submittedName>
</protein>
<reference evidence="1 2" key="2">
    <citation type="journal article" date="2015" name="PLoS ONE">
        <title>Complete Genomic and Lysis-Cassette Characterization of the Novel Phage, KBNP1315, which Infects Avian Pathogenic Escherichia coli (APEC).</title>
        <authorList>
            <person name="Lee J.S."/>
            <person name="Jang H.B."/>
            <person name="Kim K.S."/>
            <person name="Kim T.H."/>
            <person name="Im S.P."/>
            <person name="Kim S.W."/>
            <person name="Lazarte J.M."/>
            <person name="Kim J.S."/>
            <person name="Jung T.S."/>
        </authorList>
    </citation>
    <scope>NUCLEOTIDE SEQUENCE [LARGE SCALE GENOMIC DNA]</scope>
</reference>
<accession>A0A0F6N5T0</accession>
<dbReference type="EMBL" id="KJ749827">
    <property type="protein sequence ID" value="AID17682.1"/>
    <property type="molecule type" value="Genomic_DNA"/>
</dbReference>
<dbReference type="Proteomes" id="UP000033808">
    <property type="component" value="Segment"/>
</dbReference>
<keyword evidence="2" id="KW-1185">Reference proteome</keyword>
<dbReference type="OrthoDB" id="3708at10239"/>
<dbReference type="GeneID" id="24620931"/>
<dbReference type="SUPFAM" id="SSF56300">
    <property type="entry name" value="Metallo-dependent phosphatases"/>
    <property type="match status" value="1"/>
</dbReference>
<name>A0A0F6N5T0_9CAUD</name>
<proteinExistence type="predicted"/>
<sequence length="373" mass="42288">MTKMTEKQLKECLVAKMTTSEIAEKFGLSHRAVQIRKAALAKKGYSPEHDMVHQVPEGFLLKGQSTLYGKDGDVKLTWVKSSIDRDKQLELLREFIAGMGDDLPRELPVTCGGVGSDDLLNQFTITDYHLGMLAWDEESGDNWDMKIATDLILKWFQEAIRCSPMAKTAVLAQLGDFLHWDGLDAVTPSSGHVLDADTRFQKLARAAIYITRAVIKMLLEKHEKVHVVFAEGNHDMASSIWMREFLTVMYEDEPRITIDQSPDPYYCYVHGDTTLFYHHGHKKKMEQLSDVFAAKFRSEWGASKYSYAHVGHLHHHKVIESPLMKVEQHQTLAAKDAYASRGGWLSKRAATVITYHKKFGEVCRATITPEMVS</sequence>
<evidence type="ECO:0000313" key="1">
    <source>
        <dbReference type="EMBL" id="AID17682.1"/>
    </source>
</evidence>
<evidence type="ECO:0000313" key="2">
    <source>
        <dbReference type="Proteomes" id="UP000033808"/>
    </source>
</evidence>